<dbReference type="PANTHER" id="PTHR47027">
    <property type="entry name" value="REVERSE TRANSCRIPTASE DOMAIN-CONTAINING PROTEIN"/>
    <property type="match status" value="1"/>
</dbReference>
<dbReference type="AlphaFoldDB" id="A0A183K8D3"/>
<sequence>MHGEQLTDAFQVKIGVKQSRLLSPFLFILVIDWIVKTTTSEGKYGIQWRALMQLDDLDLSDDLVLQTHTHKQMQIKITSVAAACTSVGLNIYKGKSKILQYNTENTNPVILVGETLEEVESFTYLNSVIDQQEGSDADVKARNGKESNALLQL</sequence>
<name>A0A183K8D3_9TREM</name>
<organism evidence="4">
    <name type="scientific">Schistosoma curassoni</name>
    <dbReference type="NCBI Taxonomy" id="6186"/>
    <lineage>
        <taxon>Eukaryota</taxon>
        <taxon>Metazoa</taxon>
        <taxon>Spiralia</taxon>
        <taxon>Lophotrochozoa</taxon>
        <taxon>Platyhelminthes</taxon>
        <taxon>Trematoda</taxon>
        <taxon>Digenea</taxon>
        <taxon>Strigeidida</taxon>
        <taxon>Schistosomatoidea</taxon>
        <taxon>Schistosomatidae</taxon>
        <taxon>Schistosoma</taxon>
    </lineage>
</organism>
<dbReference type="PANTHER" id="PTHR47027:SF25">
    <property type="entry name" value="REVERSE TRANSCRIPTASE DOMAIN-CONTAINING PROTEIN"/>
    <property type="match status" value="1"/>
</dbReference>
<evidence type="ECO:0000313" key="2">
    <source>
        <dbReference type="EMBL" id="VDP43776.1"/>
    </source>
</evidence>
<dbReference type="PROSITE" id="PS50878">
    <property type="entry name" value="RT_POL"/>
    <property type="match status" value="1"/>
</dbReference>
<keyword evidence="3" id="KW-1185">Reference proteome</keyword>
<dbReference type="Proteomes" id="UP000279833">
    <property type="component" value="Unassembled WGS sequence"/>
</dbReference>
<dbReference type="WBParaSite" id="SCUD_0001126201-mRNA-1">
    <property type="protein sequence ID" value="SCUD_0001126201-mRNA-1"/>
    <property type="gene ID" value="SCUD_0001126201"/>
</dbReference>
<dbReference type="EMBL" id="UZAK01034298">
    <property type="protein sequence ID" value="VDP43776.1"/>
    <property type="molecule type" value="Genomic_DNA"/>
</dbReference>
<evidence type="ECO:0000259" key="1">
    <source>
        <dbReference type="PROSITE" id="PS50878"/>
    </source>
</evidence>
<feature type="domain" description="Reverse transcriptase" evidence="1">
    <location>
        <begin position="1"/>
        <end position="116"/>
    </location>
</feature>
<evidence type="ECO:0000313" key="4">
    <source>
        <dbReference type="WBParaSite" id="SCUD_0001126201-mRNA-1"/>
    </source>
</evidence>
<gene>
    <name evidence="2" type="ORF">SCUD_LOCUS11262</name>
</gene>
<accession>A0A183K8D3</accession>
<reference evidence="2 3" key="2">
    <citation type="submission" date="2018-11" db="EMBL/GenBank/DDBJ databases">
        <authorList>
            <consortium name="Pathogen Informatics"/>
        </authorList>
    </citation>
    <scope>NUCLEOTIDE SEQUENCE [LARGE SCALE GENOMIC DNA]</scope>
    <source>
        <strain evidence="2">Dakar</strain>
        <strain evidence="3">Dakar, Senegal</strain>
    </source>
</reference>
<protein>
    <submittedName>
        <fullName evidence="4">Reverse transcriptase domain-containing protein</fullName>
    </submittedName>
</protein>
<proteinExistence type="predicted"/>
<reference evidence="4" key="1">
    <citation type="submission" date="2016-06" db="UniProtKB">
        <authorList>
            <consortium name="WormBaseParasite"/>
        </authorList>
    </citation>
    <scope>IDENTIFICATION</scope>
</reference>
<evidence type="ECO:0000313" key="3">
    <source>
        <dbReference type="Proteomes" id="UP000279833"/>
    </source>
</evidence>
<dbReference type="InterPro" id="IPR000477">
    <property type="entry name" value="RT_dom"/>
</dbReference>